<organism evidence="2 3">
    <name type="scientific">Pleurotus ostreatus (strain PC15)</name>
    <name type="common">Oyster mushroom</name>
    <dbReference type="NCBI Taxonomy" id="1137138"/>
    <lineage>
        <taxon>Eukaryota</taxon>
        <taxon>Fungi</taxon>
        <taxon>Dikarya</taxon>
        <taxon>Basidiomycota</taxon>
        <taxon>Agaricomycotina</taxon>
        <taxon>Agaricomycetes</taxon>
        <taxon>Agaricomycetidae</taxon>
        <taxon>Agaricales</taxon>
        <taxon>Pleurotineae</taxon>
        <taxon>Pleurotaceae</taxon>
        <taxon>Pleurotus</taxon>
    </lineage>
</organism>
<name>A0A067NYY9_PLEO1</name>
<dbReference type="AlphaFoldDB" id="A0A067NYY9"/>
<evidence type="ECO:0000256" key="1">
    <source>
        <dbReference type="SAM" id="MobiDB-lite"/>
    </source>
</evidence>
<reference evidence="3" key="1">
    <citation type="journal article" date="2014" name="Proc. Natl. Acad. Sci. U.S.A.">
        <title>Extensive sampling of basidiomycete genomes demonstrates inadequacy of the white-rot/brown-rot paradigm for wood decay fungi.</title>
        <authorList>
            <person name="Riley R."/>
            <person name="Salamov A.A."/>
            <person name="Brown D.W."/>
            <person name="Nagy L.G."/>
            <person name="Floudas D."/>
            <person name="Held B.W."/>
            <person name="Levasseur A."/>
            <person name="Lombard V."/>
            <person name="Morin E."/>
            <person name="Otillar R."/>
            <person name="Lindquist E.A."/>
            <person name="Sun H."/>
            <person name="LaButti K.M."/>
            <person name="Schmutz J."/>
            <person name="Jabbour D."/>
            <person name="Luo H."/>
            <person name="Baker S.E."/>
            <person name="Pisabarro A.G."/>
            <person name="Walton J.D."/>
            <person name="Blanchette R.A."/>
            <person name="Henrissat B."/>
            <person name="Martin F."/>
            <person name="Cullen D."/>
            <person name="Hibbett D.S."/>
            <person name="Grigoriev I.V."/>
        </authorList>
    </citation>
    <scope>NUCLEOTIDE SEQUENCE [LARGE SCALE GENOMIC DNA]</scope>
    <source>
        <strain evidence="3">PC15</strain>
    </source>
</reference>
<proteinExistence type="predicted"/>
<gene>
    <name evidence="2" type="ORF">PLEOSDRAFT_1103361</name>
</gene>
<feature type="compositionally biased region" description="Pro residues" evidence="1">
    <location>
        <begin position="1"/>
        <end position="10"/>
    </location>
</feature>
<feature type="region of interest" description="Disordered" evidence="1">
    <location>
        <begin position="1"/>
        <end position="24"/>
    </location>
</feature>
<evidence type="ECO:0000313" key="3">
    <source>
        <dbReference type="Proteomes" id="UP000027073"/>
    </source>
</evidence>
<dbReference type="InterPro" id="IPR008271">
    <property type="entry name" value="Ser/Thr_kinase_AS"/>
</dbReference>
<dbReference type="InParanoid" id="A0A067NYY9"/>
<evidence type="ECO:0008006" key="4">
    <source>
        <dbReference type="Google" id="ProtNLM"/>
    </source>
</evidence>
<evidence type="ECO:0000313" key="2">
    <source>
        <dbReference type="EMBL" id="KDQ29337.1"/>
    </source>
</evidence>
<dbReference type="GO" id="GO:0004672">
    <property type="term" value="F:protein kinase activity"/>
    <property type="evidence" value="ECO:0007669"/>
    <property type="project" value="InterPro"/>
</dbReference>
<protein>
    <recommendedName>
        <fullName evidence="4">Protein kinase domain-containing protein</fullName>
    </recommendedName>
</protein>
<dbReference type="Proteomes" id="UP000027073">
    <property type="component" value="Unassembled WGS sequence"/>
</dbReference>
<dbReference type="EMBL" id="KL198007">
    <property type="protein sequence ID" value="KDQ29337.1"/>
    <property type="molecule type" value="Genomic_DNA"/>
</dbReference>
<dbReference type="VEuPathDB" id="FungiDB:PLEOSDRAFT_1103361"/>
<dbReference type="HOGENOM" id="CLU_2723249_0_0_1"/>
<dbReference type="PROSITE" id="PS00108">
    <property type="entry name" value="PROTEIN_KINASE_ST"/>
    <property type="match status" value="1"/>
</dbReference>
<accession>A0A067NYY9</accession>
<sequence>MNPPSPPEPPEGLNHHTMNPNLARTYSSLEPRAWTLRVTEAAHRVVRTSSIRHADLKAYNVLVQAEDDGGAV</sequence>